<keyword evidence="5 7" id="KW-0560">Oxidoreductase</keyword>
<dbReference type="PANTHER" id="PTHR42934">
    <property type="entry name" value="GLYCOLATE OXIDASE SUBUNIT GLCD"/>
    <property type="match status" value="1"/>
</dbReference>
<evidence type="ECO:0000256" key="1">
    <source>
        <dbReference type="ARBA" id="ARBA00001974"/>
    </source>
</evidence>
<dbReference type="OrthoDB" id="9770306at2"/>
<keyword evidence="3" id="KW-0285">Flavoprotein</keyword>
<dbReference type="GO" id="GO:0016491">
    <property type="term" value="F:oxidoreductase activity"/>
    <property type="evidence" value="ECO:0007669"/>
    <property type="project" value="UniProtKB-KW"/>
</dbReference>
<dbReference type="InterPro" id="IPR004113">
    <property type="entry name" value="FAD-bd_oxidored_4_C"/>
</dbReference>
<reference evidence="8" key="1">
    <citation type="submission" date="2017-11" db="EMBL/GenBank/DDBJ databases">
        <title>Otitis media/interna in a cat caused by the recently described species Corynebacterium provencense.</title>
        <authorList>
            <person name="Kittl S."/>
            <person name="Brodard I."/>
            <person name="Rychener L."/>
            <person name="Jores J."/>
            <person name="Roosje P."/>
            <person name="Gobeli Brawand S."/>
        </authorList>
    </citation>
    <scope>NUCLEOTIDE SEQUENCE [LARGE SCALE GENOMIC DNA]</scope>
    <source>
        <strain evidence="8">17KM38</strain>
    </source>
</reference>
<dbReference type="SUPFAM" id="SSF55103">
    <property type="entry name" value="FAD-linked oxidases, C-terminal domain"/>
    <property type="match status" value="1"/>
</dbReference>
<dbReference type="Gene3D" id="3.30.70.2740">
    <property type="match status" value="1"/>
</dbReference>
<dbReference type="Pfam" id="PF01565">
    <property type="entry name" value="FAD_binding_4"/>
    <property type="match status" value="1"/>
</dbReference>
<dbReference type="GO" id="GO:0071949">
    <property type="term" value="F:FAD binding"/>
    <property type="evidence" value="ECO:0007669"/>
    <property type="project" value="InterPro"/>
</dbReference>
<protein>
    <submittedName>
        <fullName evidence="7">Putative FAD-linked oxidoreductase</fullName>
        <ecNumber evidence="7">1.-.-.-</ecNumber>
    </submittedName>
</protein>
<dbReference type="InterPro" id="IPR016169">
    <property type="entry name" value="FAD-bd_PCMH_sub2"/>
</dbReference>
<dbReference type="SUPFAM" id="SSF56176">
    <property type="entry name" value="FAD-binding/transporter-associated domain-like"/>
    <property type="match status" value="1"/>
</dbReference>
<dbReference type="RefSeq" id="WP_110481428.1">
    <property type="nucleotide sequence ID" value="NZ_CP024988.1"/>
</dbReference>
<evidence type="ECO:0000256" key="5">
    <source>
        <dbReference type="ARBA" id="ARBA00023002"/>
    </source>
</evidence>
<evidence type="ECO:0000313" key="7">
    <source>
        <dbReference type="EMBL" id="AWT26217.1"/>
    </source>
</evidence>
<evidence type="ECO:0000259" key="6">
    <source>
        <dbReference type="PROSITE" id="PS51387"/>
    </source>
</evidence>
<dbReference type="FunFam" id="1.10.45.10:FF:000001">
    <property type="entry name" value="D-lactate dehydrogenase mitochondrial"/>
    <property type="match status" value="1"/>
</dbReference>
<keyword evidence="4" id="KW-0274">FAD</keyword>
<dbReference type="KEGG" id="cpre:Csp1_14260"/>
<dbReference type="EMBL" id="CP024988">
    <property type="protein sequence ID" value="AWT26217.1"/>
    <property type="molecule type" value="Genomic_DNA"/>
</dbReference>
<evidence type="ECO:0000256" key="2">
    <source>
        <dbReference type="ARBA" id="ARBA00008000"/>
    </source>
</evidence>
<evidence type="ECO:0000313" key="8">
    <source>
        <dbReference type="Proteomes" id="UP000247696"/>
    </source>
</evidence>
<comment type="similarity">
    <text evidence="2">Belongs to the FAD-binding oxidoreductase/transferase type 4 family.</text>
</comment>
<sequence>MTVSNPGPVPGASAASAISVGAGAPVTEELRELGEKLTGSLTTDPDILATYSRDQSLYSPQGTPLALVRARSVDDVVETVKFAHRRGVPVVPQGARSGISGGANAVDGCILLSVRSMDRILEVDEVNRTVTVEPGIINLDLKKALRAYGLAYPPDPGSVAMCSVGGNIATNAGGMCCVKYGVTREYVRELKVVLADGTVTRLGHRTVKGVAGLDLAALFTGSEGTLGVIVEATLRLVPAGPAPLSALATFPSVEAAAQTVTAYMATGATPSLLEMMDATTVTMINEIGDFGLDASVGAVLIMQSDSVTAAADTEAFASVARDNGALDVAFADNAEDSELLVAARRSAQPAWEHYAHSHGGGQLLDDVCVPRSKMVEFCGRVEEISARTGAMVAVIAHAGDGNMHPSVFFDTGDPESVARAQDAFDRIMALGLELGGTITGEHGVGNLKSRWLAEELDEGNRRLHREIKNAVDPTGILNPGKMLEHL</sequence>
<dbReference type="InterPro" id="IPR006094">
    <property type="entry name" value="Oxid_FAD_bind_N"/>
</dbReference>
<dbReference type="PANTHER" id="PTHR42934:SF2">
    <property type="entry name" value="GLYCOLATE OXIDASE SUBUNIT GLCD"/>
    <property type="match status" value="1"/>
</dbReference>
<keyword evidence="8" id="KW-1185">Reference proteome</keyword>
<feature type="domain" description="FAD-binding PCMH-type" evidence="6">
    <location>
        <begin position="60"/>
        <end position="239"/>
    </location>
</feature>
<dbReference type="InterPro" id="IPR016171">
    <property type="entry name" value="Vanillyl_alc_oxidase_C-sub2"/>
</dbReference>
<dbReference type="Proteomes" id="UP000247696">
    <property type="component" value="Chromosome"/>
</dbReference>
<dbReference type="EC" id="1.-.-.-" evidence="7"/>
<dbReference type="InterPro" id="IPR051914">
    <property type="entry name" value="FAD-linked_OxidoTrans_Type4"/>
</dbReference>
<organism evidence="7 8">
    <name type="scientific">Corynebacterium provencense</name>
    <dbReference type="NCBI Taxonomy" id="1737425"/>
    <lineage>
        <taxon>Bacteria</taxon>
        <taxon>Bacillati</taxon>
        <taxon>Actinomycetota</taxon>
        <taxon>Actinomycetes</taxon>
        <taxon>Mycobacteriales</taxon>
        <taxon>Corynebacteriaceae</taxon>
        <taxon>Corynebacterium</taxon>
    </lineage>
</organism>
<proteinExistence type="inferred from homology"/>
<accession>A0A2Z3YVY3</accession>
<gene>
    <name evidence="7" type="ORF">Csp1_14260</name>
</gene>
<dbReference type="STRING" id="1737425.GCA_900049755_01973"/>
<dbReference type="Pfam" id="PF02913">
    <property type="entry name" value="FAD-oxidase_C"/>
    <property type="match status" value="1"/>
</dbReference>
<dbReference type="PROSITE" id="PS51387">
    <property type="entry name" value="FAD_PCMH"/>
    <property type="match status" value="1"/>
</dbReference>
<dbReference type="InterPro" id="IPR016166">
    <property type="entry name" value="FAD-bd_PCMH"/>
</dbReference>
<evidence type="ECO:0000256" key="4">
    <source>
        <dbReference type="ARBA" id="ARBA00022827"/>
    </source>
</evidence>
<dbReference type="Gene3D" id="3.30.465.10">
    <property type="match status" value="1"/>
</dbReference>
<dbReference type="AlphaFoldDB" id="A0A2Z3YVY3"/>
<dbReference type="Gene3D" id="1.10.45.10">
    <property type="entry name" value="Vanillyl-alcohol Oxidase, Chain A, domain 4"/>
    <property type="match status" value="1"/>
</dbReference>
<evidence type="ECO:0000256" key="3">
    <source>
        <dbReference type="ARBA" id="ARBA00022630"/>
    </source>
</evidence>
<name>A0A2Z3YVY3_9CORY</name>
<comment type="cofactor">
    <cofactor evidence="1">
        <name>FAD</name>
        <dbReference type="ChEBI" id="CHEBI:57692"/>
    </cofactor>
</comment>
<dbReference type="FunFam" id="3.30.70.2740:FF:000001">
    <property type="entry name" value="D-lactate dehydrogenase mitochondrial"/>
    <property type="match status" value="1"/>
</dbReference>
<dbReference type="InterPro" id="IPR016164">
    <property type="entry name" value="FAD-linked_Oxase-like_C"/>
</dbReference>
<dbReference type="InterPro" id="IPR036318">
    <property type="entry name" value="FAD-bd_PCMH-like_sf"/>
</dbReference>